<sequence length="672" mass="70404">MKNKYPDKIINKNAFMSAWQKTCETAGTNTLVIPRTGTFLLKKSTILKGPCMATSILIELQGKIIAPPQNAWQGGSSMILVTNINGLTINGNGGLIDGDGSTWWPCGKNCTRPSVISFNACNGLTVNYLSITNSPKAHITINGCVGATFSHINIQAPGDSPNTDGIDISSSKNILIKDSNIASGDDCIAIIGDSSYINATGIACGPGHGISIGSLGKNNGHDNVEQVHVYNCSFTNTKNGARIKTFQGGPVGVQVSEVTFREFQGTSTDDRAITFACGPQGCLNIVLDHVSITSSSGKPASCSCTNAHGTGHNYNVLDFGAKGDGKTDDSQAFIQAWQSTCGAQGVATLLIPQNYVFLLTPILLKGPCYASTQIQIRGKVVAAEMNAWPTYKSAWIMISNVNGLTVDGSGGLIDGYGSSWWSCGDCQRPSAITFNSCNDLSVSYLSIVNSPKAHMHIHSCVGATFSSISIQSPADTHNTDGMDVYASKNIWIRDSTIACGDDCIAISGGSSYVNVSGIACGPGHGISIGSLGRGNGNTVEEVHVQNCNFTNTKNGARIKTFSDGSGYARGITFEEITLNQVRNPIIIDQFYHNSNSRNGGVEVSGITYRGFQGTCVNGAAITLDCGPQGCTNIMLDGNAIVSTEPGKPATCSCNNAHGTASSTVPDCSCLLP</sequence>
<evidence type="ECO:0000256" key="5">
    <source>
        <dbReference type="ARBA" id="ARBA00022801"/>
    </source>
</evidence>
<dbReference type="AlphaFoldDB" id="A0AA86SRR6"/>
<evidence type="ECO:0000256" key="9">
    <source>
        <dbReference type="RuleBase" id="RU361169"/>
    </source>
</evidence>
<feature type="active site" evidence="8">
    <location>
        <position position="524"/>
    </location>
</feature>
<feature type="active site" evidence="8">
    <location>
        <position position="208"/>
    </location>
</feature>
<name>A0AA86SRR6_9FABA</name>
<evidence type="ECO:0008006" key="12">
    <source>
        <dbReference type="Google" id="ProtNLM"/>
    </source>
</evidence>
<accession>A0AA86SRR6</accession>
<comment type="similarity">
    <text evidence="2 9">Belongs to the glycosyl hydrolase 28 family.</text>
</comment>
<dbReference type="Proteomes" id="UP001189624">
    <property type="component" value="Chromosome 4"/>
</dbReference>
<dbReference type="SUPFAM" id="SSF51126">
    <property type="entry name" value="Pectin lyase-like"/>
    <property type="match status" value="2"/>
</dbReference>
<dbReference type="PANTHER" id="PTHR31375">
    <property type="match status" value="1"/>
</dbReference>
<protein>
    <recommendedName>
        <fullName evidence="12">Polygalacturonase</fullName>
    </recommendedName>
</protein>
<dbReference type="InterPro" id="IPR006626">
    <property type="entry name" value="PbH1"/>
</dbReference>
<keyword evidence="11" id="KW-1185">Reference proteome</keyword>
<evidence type="ECO:0000256" key="3">
    <source>
        <dbReference type="ARBA" id="ARBA00022512"/>
    </source>
</evidence>
<dbReference type="GO" id="GO:0005975">
    <property type="term" value="P:carbohydrate metabolic process"/>
    <property type="evidence" value="ECO:0007669"/>
    <property type="project" value="InterPro"/>
</dbReference>
<reference evidence="10" key="1">
    <citation type="submission" date="2023-10" db="EMBL/GenBank/DDBJ databases">
        <authorList>
            <person name="Domelevo Entfellner J.-B."/>
        </authorList>
    </citation>
    <scope>NUCLEOTIDE SEQUENCE</scope>
</reference>
<evidence type="ECO:0000313" key="11">
    <source>
        <dbReference type="Proteomes" id="UP001189624"/>
    </source>
</evidence>
<dbReference type="Gene3D" id="2.160.20.10">
    <property type="entry name" value="Single-stranded right-handed beta-helix, Pectin lyase-like"/>
    <property type="match status" value="3"/>
</dbReference>
<dbReference type="PROSITE" id="PS00502">
    <property type="entry name" value="POLYGALACTURONASE"/>
    <property type="match status" value="2"/>
</dbReference>
<dbReference type="Pfam" id="PF00295">
    <property type="entry name" value="Glyco_hydro_28"/>
    <property type="match status" value="3"/>
</dbReference>
<dbReference type="GO" id="GO:0004650">
    <property type="term" value="F:polygalacturonase activity"/>
    <property type="evidence" value="ECO:0007669"/>
    <property type="project" value="InterPro"/>
</dbReference>
<dbReference type="InterPro" id="IPR000743">
    <property type="entry name" value="Glyco_hydro_28"/>
</dbReference>
<evidence type="ECO:0000256" key="7">
    <source>
        <dbReference type="ARBA" id="ARBA00023316"/>
    </source>
</evidence>
<proteinExistence type="inferred from homology"/>
<keyword evidence="5 9" id="KW-0378">Hydrolase</keyword>
<evidence type="ECO:0000256" key="4">
    <source>
        <dbReference type="ARBA" id="ARBA00022525"/>
    </source>
</evidence>
<keyword evidence="7" id="KW-0961">Cell wall biogenesis/degradation</keyword>
<keyword evidence="3" id="KW-0134">Cell wall</keyword>
<evidence type="ECO:0000256" key="8">
    <source>
        <dbReference type="PROSITE-ProRule" id="PRU10052"/>
    </source>
</evidence>
<gene>
    <name evidence="10" type="ORF">AYBTSS11_LOCUS13337</name>
</gene>
<dbReference type="EMBL" id="OY731401">
    <property type="protein sequence ID" value="CAJ1948718.1"/>
    <property type="molecule type" value="Genomic_DNA"/>
</dbReference>
<organism evidence="10 11">
    <name type="scientific">Sphenostylis stenocarpa</name>
    <dbReference type="NCBI Taxonomy" id="92480"/>
    <lineage>
        <taxon>Eukaryota</taxon>
        <taxon>Viridiplantae</taxon>
        <taxon>Streptophyta</taxon>
        <taxon>Embryophyta</taxon>
        <taxon>Tracheophyta</taxon>
        <taxon>Spermatophyta</taxon>
        <taxon>Magnoliopsida</taxon>
        <taxon>eudicotyledons</taxon>
        <taxon>Gunneridae</taxon>
        <taxon>Pentapetalae</taxon>
        <taxon>rosids</taxon>
        <taxon>fabids</taxon>
        <taxon>Fabales</taxon>
        <taxon>Fabaceae</taxon>
        <taxon>Papilionoideae</taxon>
        <taxon>50 kb inversion clade</taxon>
        <taxon>NPAAA clade</taxon>
        <taxon>indigoferoid/millettioid clade</taxon>
        <taxon>Phaseoleae</taxon>
        <taxon>Sphenostylis</taxon>
    </lineage>
</organism>
<dbReference type="InterPro" id="IPR012334">
    <property type="entry name" value="Pectin_lyas_fold"/>
</dbReference>
<evidence type="ECO:0000313" key="10">
    <source>
        <dbReference type="EMBL" id="CAJ1948718.1"/>
    </source>
</evidence>
<evidence type="ECO:0000256" key="1">
    <source>
        <dbReference type="ARBA" id="ARBA00004191"/>
    </source>
</evidence>
<dbReference type="GO" id="GO:0071555">
    <property type="term" value="P:cell wall organization"/>
    <property type="evidence" value="ECO:0007669"/>
    <property type="project" value="UniProtKB-KW"/>
</dbReference>
<evidence type="ECO:0000256" key="2">
    <source>
        <dbReference type="ARBA" id="ARBA00008834"/>
    </source>
</evidence>
<keyword evidence="6 9" id="KW-0326">Glycosidase</keyword>
<dbReference type="Gramene" id="rna-AYBTSS11_LOCUS13337">
    <property type="protein sequence ID" value="CAJ1948718.1"/>
    <property type="gene ID" value="gene-AYBTSS11_LOCUS13337"/>
</dbReference>
<dbReference type="InterPro" id="IPR011050">
    <property type="entry name" value="Pectin_lyase_fold/virulence"/>
</dbReference>
<dbReference type="SMART" id="SM00710">
    <property type="entry name" value="PbH1"/>
    <property type="match status" value="9"/>
</dbReference>
<comment type="subcellular location">
    <subcellularLocation>
        <location evidence="1">Secreted</location>
        <location evidence="1">Cell wall</location>
    </subcellularLocation>
</comment>
<keyword evidence="4" id="KW-0964">Secreted</keyword>
<evidence type="ECO:0000256" key="6">
    <source>
        <dbReference type="ARBA" id="ARBA00023295"/>
    </source>
</evidence>